<evidence type="ECO:0000313" key="2">
    <source>
        <dbReference type="EMBL" id="KAK4005218.1"/>
    </source>
</evidence>
<organism evidence="2 3">
    <name type="scientific">Daphnia magna</name>
    <dbReference type="NCBI Taxonomy" id="35525"/>
    <lineage>
        <taxon>Eukaryota</taxon>
        <taxon>Metazoa</taxon>
        <taxon>Ecdysozoa</taxon>
        <taxon>Arthropoda</taxon>
        <taxon>Crustacea</taxon>
        <taxon>Branchiopoda</taxon>
        <taxon>Diplostraca</taxon>
        <taxon>Cladocera</taxon>
        <taxon>Anomopoda</taxon>
        <taxon>Daphniidae</taxon>
        <taxon>Daphnia</taxon>
    </lineage>
</organism>
<gene>
    <name evidence="2" type="ORF">OUZ56_006933</name>
</gene>
<reference evidence="2 3" key="1">
    <citation type="journal article" date="2023" name="Nucleic Acids Res.">
        <title>The hologenome of Daphnia magna reveals possible DNA methylation and microbiome-mediated evolution of the host genome.</title>
        <authorList>
            <person name="Chaturvedi A."/>
            <person name="Li X."/>
            <person name="Dhandapani V."/>
            <person name="Marshall H."/>
            <person name="Kissane S."/>
            <person name="Cuenca-Cambronero M."/>
            <person name="Asole G."/>
            <person name="Calvet F."/>
            <person name="Ruiz-Romero M."/>
            <person name="Marangio P."/>
            <person name="Guigo R."/>
            <person name="Rago D."/>
            <person name="Mirbahai L."/>
            <person name="Eastwood N."/>
            <person name="Colbourne J.K."/>
            <person name="Zhou J."/>
            <person name="Mallon E."/>
            <person name="Orsini L."/>
        </authorList>
    </citation>
    <scope>NUCLEOTIDE SEQUENCE [LARGE SCALE GENOMIC DNA]</scope>
    <source>
        <strain evidence="2">LRV0_1</strain>
    </source>
</reference>
<dbReference type="PANTHER" id="PTHR46844">
    <property type="entry name" value="SLR5058 PROTEIN"/>
    <property type="match status" value="1"/>
</dbReference>
<dbReference type="Proteomes" id="UP001234178">
    <property type="component" value="Unassembled WGS sequence"/>
</dbReference>
<evidence type="ECO:0000259" key="1">
    <source>
        <dbReference type="Pfam" id="PF05729"/>
    </source>
</evidence>
<dbReference type="SUPFAM" id="SSF48403">
    <property type="entry name" value="Ankyrin repeat"/>
    <property type="match status" value="1"/>
</dbReference>
<sequence>MVPPASKRAQADKISGKSLASSGLRNTLHGDVFQLRLLMLFLTRGLRVGYNFKLDTEMPGKGGKFDDLIFTYKNRESKRITRYLQAKHKFDDSTKIKASDLLNESDGDFSLKKYFRSYREICRTLEDNEELNDCIIGTNIGFDENDLMLNGIELVSLKNQDPILAFNSKQKSGSTIPVRYKLQIMQGTTNLYEKLEETSDMHCLAHELLKYGNKKQKLELRCDMFKRYHFVLVEEKVLDLSSKTFHQNFIDNVKDLSPNAKKFRKILSDCQGGSDWNTMKFELSKNFGKRQNEQSELTSDPVNKEEIENFLDKLVFAVNLPNEKQLDCIIKTEMGIDFNVLDSRAVSNELLIKLLNWFKEKSATTLSSAKAKLLLKQTKEMMKSLRATGASIDYRNRLCKYMKFNQDAIDNMTEKLKPFLYLPTLQKKVLRIATDSPKCTAIKIVQSLKQLSDFKKDDSYLIVQSKNLREEREIVRMRNILRAKRFHYLLVVVCNDNDTEQKWQELIPENRKSKRIIIVETNVGKASMQDKFCFRDLNRKTKEKLQSKCVQFQGSHMKVETLLDKSSELNAIINLTSFQELRSGTIVKIPAPITPLSPELTPLSPEFPYIERQLEFSSYHENFNNQLAQKLGKSLEQLTQECRIDPALLGSIEWFVSDNERLNIWNKMKEILKEDRTLASTVIRQENHFVDKDWKSQIMIISSVAGTGKSTILFHYFNVIKCNSPDHWVIKIDLVRHTKAISGTTSFDRKKAIKFLLQIPCITGTSSFARSMLKHRLKVAGRVVLMLDGFDEISSACQDSIIQFIKAISQTKLERLYITTRPHLKSKLEDQLFQFAFHLQNFSQNDQVNYLTTLWKAKLKINDSHKVQTIQKFANSLVCRIAETLKDKERDFIGIPLQCRILAECYQLELENVINNGISSESDFLDANIKFSLSELYHRFMETKRQIFRKEKVKNAWGVDCITDDSIQQSLQTIATRLTGLAIETIFTNPEDVKLLWQDPATNHLSEEERELDEKELAELCIRHGLVNENDEGGLQFLHRIFAEYLVAVFLFKGFNLDDRQQSKLLDLMAVSGFIVNDILAKVEYEGVRVFFDCMLREIVVEKEKEWQDMINESRRTLNPKRLQKFALGFSQTDGANWIASTSKLDDIDYPPLSDLQSWFDKVEHRYVGILFKDKHMTSKALPVSIAEGNVNIFKVLWGCLKATNEKQDVQKIACNLMADSDCTFGSTDIFTDLLDILEDVNDKILETLFCEWSPYGILSHKSKLNHTEQKMAIQCMFRFMEKHQDTFRKIILHEFPTSLYTLIDCCMEQDFLAEELKKLLHMLSRLCEVDQDNANLFALIKSTVSHDKIKWNDDSLIFDERTENLLIMLREIGRADILSELSYPVLQMKPKSFQRIYYPIQVEFPVLTTKNSYGMTLFHQAAAQGDATTVKQLLNLPEETHHFVDCMTSYDGNQPSSFTPFLVALCCDHKEVCELMLQYLKRVLPFDELCELIKKSGFFGAVDFAISERRSEMYHLILEIVKDILGQATLIDLLKYVYQVPGDMDSDLALSRYRGNSGDFLKAVVKNIDGYEDLADLVSQDKGTLKLFQNITDDNIINKLICLKGSTFWIERFIAMGIEGFDMLMSTLLEKLNKDGLSYTIEMITLVTQSGSIWSNYVNWARWTDDTIKLFLGRVANQLGQNYVMKLVFHDDGNGPVIIRAALRKIPTKNGYPVAAMVAHVTERERREEIRNLINSSVTDFLQKFTIWVLCFIQDFSRNDLLNLIKAITSVDNDSFRTGSVWSRYVDDQFYPSQIDKFLKCVSEELGEEEVINLLLHDGGKGPVIVRATLSRHHAKLKTMYSYLSASGNSKRVGNKPTIVQDNYFVSSLFVQTGKTLDQDYQKIKIIQIKKRNIQF</sequence>
<dbReference type="EMBL" id="JAOYFB010000001">
    <property type="protein sequence ID" value="KAK4005218.1"/>
    <property type="molecule type" value="Genomic_DNA"/>
</dbReference>
<name>A0ABQ9YX44_9CRUS</name>
<dbReference type="SUPFAM" id="SSF52540">
    <property type="entry name" value="P-loop containing nucleoside triphosphate hydrolases"/>
    <property type="match status" value="1"/>
</dbReference>
<accession>A0ABQ9YX44</accession>
<dbReference type="Gene3D" id="3.40.50.300">
    <property type="entry name" value="P-loop containing nucleotide triphosphate hydrolases"/>
    <property type="match status" value="1"/>
</dbReference>
<feature type="domain" description="NACHT" evidence="1">
    <location>
        <begin position="699"/>
        <end position="853"/>
    </location>
</feature>
<proteinExistence type="predicted"/>
<dbReference type="Gene3D" id="1.25.40.20">
    <property type="entry name" value="Ankyrin repeat-containing domain"/>
    <property type="match status" value="1"/>
</dbReference>
<dbReference type="InterPro" id="IPR027417">
    <property type="entry name" value="P-loop_NTPase"/>
</dbReference>
<keyword evidence="3" id="KW-1185">Reference proteome</keyword>
<comment type="caution">
    <text evidence="2">The sequence shown here is derived from an EMBL/GenBank/DDBJ whole genome shotgun (WGS) entry which is preliminary data.</text>
</comment>
<dbReference type="PANTHER" id="PTHR46844:SF1">
    <property type="entry name" value="SLR5058 PROTEIN"/>
    <property type="match status" value="1"/>
</dbReference>
<evidence type="ECO:0000313" key="3">
    <source>
        <dbReference type="Proteomes" id="UP001234178"/>
    </source>
</evidence>
<dbReference type="InterPro" id="IPR036770">
    <property type="entry name" value="Ankyrin_rpt-contain_sf"/>
</dbReference>
<protein>
    <recommendedName>
        <fullName evidence="1">NACHT domain-containing protein</fullName>
    </recommendedName>
</protein>
<dbReference type="Pfam" id="PF05729">
    <property type="entry name" value="NACHT"/>
    <property type="match status" value="1"/>
</dbReference>
<dbReference type="InterPro" id="IPR007111">
    <property type="entry name" value="NACHT_NTPase"/>
</dbReference>